<dbReference type="PANTHER" id="PTHR43401:SF2">
    <property type="entry name" value="L-THREONINE 3-DEHYDROGENASE"/>
    <property type="match status" value="1"/>
</dbReference>
<dbReference type="InterPro" id="IPR013149">
    <property type="entry name" value="ADH-like_C"/>
</dbReference>
<evidence type="ECO:0000259" key="3">
    <source>
        <dbReference type="Pfam" id="PF08240"/>
    </source>
</evidence>
<name>A0A7S3A213_9RHOD</name>
<sequence>MGTIDRDVPEFMDAVVNYAPKDYRFSHEVGVPKKPESGILVKVTGCGICASDVKCYEGAGRYWGDSVNEKWVQAPIIPGHEFVGEVADISEKDSDRLGINIGDQVTSEQIVACNNCLYCKKGKRWLCQEHDIYGFRKAVPGAFSQYMVFPEKARNYKIAKSVEPKHAAYTEPLACAIHGVGRGRVEMGDTVVVSGSGAIGLGMLTALKVENRASRIIALDCSDERLEIARNCGADILINPLKENVVDSVKNICGGYGCDVYLEAAGNPASVIQGIQMTKKGGRFVEFGVFKDKTELDWSLIGDTKELEIFGGHLGGDDGYQKAIKWLESGLIPVEQIVTDEIALKDFRRGVDVADKGSHGQASSIKVVLTP</sequence>
<evidence type="ECO:0008006" key="5">
    <source>
        <dbReference type="Google" id="ProtNLM"/>
    </source>
</evidence>
<dbReference type="AlphaFoldDB" id="A0A7S3A213"/>
<dbReference type="InterPro" id="IPR036291">
    <property type="entry name" value="NAD(P)-bd_dom_sf"/>
</dbReference>
<evidence type="ECO:0000313" key="4">
    <source>
        <dbReference type="EMBL" id="CAE0055864.1"/>
    </source>
</evidence>
<dbReference type="PANTHER" id="PTHR43401">
    <property type="entry name" value="L-THREONINE 3-DEHYDROGENASE"/>
    <property type="match status" value="1"/>
</dbReference>
<dbReference type="GO" id="GO:0016491">
    <property type="term" value="F:oxidoreductase activity"/>
    <property type="evidence" value="ECO:0007669"/>
    <property type="project" value="UniProtKB-KW"/>
</dbReference>
<reference evidence="4" key="1">
    <citation type="submission" date="2021-01" db="EMBL/GenBank/DDBJ databases">
        <authorList>
            <person name="Corre E."/>
            <person name="Pelletier E."/>
            <person name="Niang G."/>
            <person name="Scheremetjew M."/>
            <person name="Finn R."/>
            <person name="Kale V."/>
            <person name="Holt S."/>
            <person name="Cochrane G."/>
            <person name="Meng A."/>
            <person name="Brown T."/>
            <person name="Cohen L."/>
        </authorList>
    </citation>
    <scope>NUCLEOTIDE SEQUENCE</scope>
    <source>
        <strain evidence="4">CCMP 769</strain>
    </source>
</reference>
<dbReference type="Gene3D" id="3.90.180.10">
    <property type="entry name" value="Medium-chain alcohol dehydrogenases, catalytic domain"/>
    <property type="match status" value="1"/>
</dbReference>
<dbReference type="SUPFAM" id="SSF50129">
    <property type="entry name" value="GroES-like"/>
    <property type="match status" value="1"/>
</dbReference>
<feature type="domain" description="Alcohol dehydrogenase-like N-terminal" evidence="3">
    <location>
        <begin position="38"/>
        <end position="152"/>
    </location>
</feature>
<dbReference type="SUPFAM" id="SSF51735">
    <property type="entry name" value="NAD(P)-binding Rossmann-fold domains"/>
    <property type="match status" value="1"/>
</dbReference>
<feature type="domain" description="Alcohol dehydrogenase-like C-terminal" evidence="2">
    <location>
        <begin position="198"/>
        <end position="328"/>
    </location>
</feature>
<accession>A0A7S3A213</accession>
<proteinExistence type="predicted"/>
<dbReference type="InterPro" id="IPR011032">
    <property type="entry name" value="GroES-like_sf"/>
</dbReference>
<dbReference type="EMBL" id="HBHW01030834">
    <property type="protein sequence ID" value="CAE0055864.1"/>
    <property type="molecule type" value="Transcribed_RNA"/>
</dbReference>
<keyword evidence="1" id="KW-0560">Oxidoreductase</keyword>
<gene>
    <name evidence="4" type="ORF">RMAR00112_LOCUS23900</name>
</gene>
<dbReference type="Pfam" id="PF00107">
    <property type="entry name" value="ADH_zinc_N"/>
    <property type="match status" value="1"/>
</dbReference>
<protein>
    <recommendedName>
        <fullName evidence="5">Enoyl reductase (ER) domain-containing protein</fullName>
    </recommendedName>
</protein>
<dbReference type="InterPro" id="IPR013154">
    <property type="entry name" value="ADH-like_N"/>
</dbReference>
<dbReference type="Pfam" id="PF08240">
    <property type="entry name" value="ADH_N"/>
    <property type="match status" value="1"/>
</dbReference>
<dbReference type="InterPro" id="IPR050129">
    <property type="entry name" value="Zn_alcohol_dh"/>
</dbReference>
<evidence type="ECO:0000256" key="1">
    <source>
        <dbReference type="ARBA" id="ARBA00023002"/>
    </source>
</evidence>
<dbReference type="Gene3D" id="3.40.50.720">
    <property type="entry name" value="NAD(P)-binding Rossmann-like Domain"/>
    <property type="match status" value="1"/>
</dbReference>
<evidence type="ECO:0000259" key="2">
    <source>
        <dbReference type="Pfam" id="PF00107"/>
    </source>
</evidence>
<organism evidence="4">
    <name type="scientific">Rhodosorus marinus</name>
    <dbReference type="NCBI Taxonomy" id="101924"/>
    <lineage>
        <taxon>Eukaryota</taxon>
        <taxon>Rhodophyta</taxon>
        <taxon>Stylonematophyceae</taxon>
        <taxon>Stylonematales</taxon>
        <taxon>Stylonemataceae</taxon>
        <taxon>Rhodosorus</taxon>
    </lineage>
</organism>